<evidence type="ECO:0000256" key="4">
    <source>
        <dbReference type="ARBA" id="ARBA00022801"/>
    </source>
</evidence>
<feature type="compositionally biased region" description="Low complexity" evidence="8">
    <location>
        <begin position="357"/>
        <end position="370"/>
    </location>
</feature>
<dbReference type="GO" id="GO:0008233">
    <property type="term" value="F:peptidase activity"/>
    <property type="evidence" value="ECO:0007669"/>
    <property type="project" value="UniProtKB-KW"/>
</dbReference>
<name>A0A507FQ88_9FUNG</name>
<dbReference type="GO" id="GO:0106300">
    <property type="term" value="P:protein-DNA covalent cross-linking repair"/>
    <property type="evidence" value="ECO:0007669"/>
    <property type="project" value="InterPro"/>
</dbReference>
<evidence type="ECO:0008006" key="11">
    <source>
        <dbReference type="Google" id="ProtNLM"/>
    </source>
</evidence>
<dbReference type="GO" id="GO:0016829">
    <property type="term" value="F:lyase activity"/>
    <property type="evidence" value="ECO:0007669"/>
    <property type="project" value="UniProtKB-KW"/>
</dbReference>
<dbReference type="Pfam" id="PF02586">
    <property type="entry name" value="SRAP"/>
    <property type="match status" value="1"/>
</dbReference>
<dbReference type="PANTHER" id="PTHR13604">
    <property type="entry name" value="DC12-RELATED"/>
    <property type="match status" value="1"/>
</dbReference>
<evidence type="ECO:0000256" key="8">
    <source>
        <dbReference type="SAM" id="MobiDB-lite"/>
    </source>
</evidence>
<dbReference type="GO" id="GO:0003697">
    <property type="term" value="F:single-stranded DNA binding"/>
    <property type="evidence" value="ECO:0007669"/>
    <property type="project" value="InterPro"/>
</dbReference>
<evidence type="ECO:0000313" key="9">
    <source>
        <dbReference type="EMBL" id="TPX77496.1"/>
    </source>
</evidence>
<organism evidence="9 10">
    <name type="scientific">Chytriomyces confervae</name>
    <dbReference type="NCBI Taxonomy" id="246404"/>
    <lineage>
        <taxon>Eukaryota</taxon>
        <taxon>Fungi</taxon>
        <taxon>Fungi incertae sedis</taxon>
        <taxon>Chytridiomycota</taxon>
        <taxon>Chytridiomycota incertae sedis</taxon>
        <taxon>Chytridiomycetes</taxon>
        <taxon>Chytridiales</taxon>
        <taxon>Chytriomycetaceae</taxon>
        <taxon>Chytriomyces</taxon>
    </lineage>
</organism>
<dbReference type="Gene3D" id="3.90.1680.10">
    <property type="entry name" value="SOS response associated peptidase-like"/>
    <property type="match status" value="1"/>
</dbReference>
<feature type="compositionally biased region" description="Polar residues" evidence="8">
    <location>
        <begin position="42"/>
        <end position="56"/>
    </location>
</feature>
<protein>
    <recommendedName>
        <fullName evidence="11">DUF159-domain-containing protein</fullName>
    </recommendedName>
</protein>
<evidence type="ECO:0000256" key="1">
    <source>
        <dbReference type="ARBA" id="ARBA00008136"/>
    </source>
</evidence>
<keyword evidence="4" id="KW-0378">Hydrolase</keyword>
<keyword evidence="10" id="KW-1185">Reference proteome</keyword>
<comment type="similarity">
    <text evidence="1">Belongs to the SOS response-associated peptidase family.</text>
</comment>
<gene>
    <name evidence="9" type="ORF">CcCBS67573_g01232</name>
</gene>
<keyword evidence="6" id="KW-0238">DNA-binding</keyword>
<proteinExistence type="inferred from homology"/>
<dbReference type="GO" id="GO:0006508">
    <property type="term" value="P:proteolysis"/>
    <property type="evidence" value="ECO:0007669"/>
    <property type="project" value="UniProtKB-KW"/>
</dbReference>
<evidence type="ECO:0000256" key="6">
    <source>
        <dbReference type="ARBA" id="ARBA00023125"/>
    </source>
</evidence>
<feature type="compositionally biased region" description="Basic and acidic residues" evidence="8">
    <location>
        <begin position="323"/>
        <end position="334"/>
    </location>
</feature>
<dbReference type="SUPFAM" id="SSF143081">
    <property type="entry name" value="BB1717-like"/>
    <property type="match status" value="1"/>
</dbReference>
<dbReference type="EMBL" id="QEAP01000019">
    <property type="protein sequence ID" value="TPX77496.1"/>
    <property type="molecule type" value="Genomic_DNA"/>
</dbReference>
<evidence type="ECO:0000256" key="3">
    <source>
        <dbReference type="ARBA" id="ARBA00022763"/>
    </source>
</evidence>
<keyword evidence="2" id="KW-0645">Protease</keyword>
<dbReference type="PANTHER" id="PTHR13604:SF0">
    <property type="entry name" value="ABASIC SITE PROCESSING PROTEIN HMCES"/>
    <property type="match status" value="1"/>
</dbReference>
<evidence type="ECO:0000256" key="5">
    <source>
        <dbReference type="ARBA" id="ARBA00023124"/>
    </source>
</evidence>
<feature type="region of interest" description="Disordered" evidence="8">
    <location>
        <begin position="31"/>
        <end position="57"/>
    </location>
</feature>
<comment type="caution">
    <text evidence="9">The sequence shown here is derived from an EMBL/GenBank/DDBJ whole genome shotgun (WGS) entry which is preliminary data.</text>
</comment>
<feature type="region of interest" description="Disordered" evidence="8">
    <location>
        <begin position="320"/>
        <end position="404"/>
    </location>
</feature>
<reference evidence="9 10" key="1">
    <citation type="journal article" date="2019" name="Sci. Rep.">
        <title>Comparative genomics of chytrid fungi reveal insights into the obligate biotrophic and pathogenic lifestyle of Synchytrium endobioticum.</title>
        <authorList>
            <person name="van de Vossenberg B.T.L.H."/>
            <person name="Warris S."/>
            <person name="Nguyen H.D.T."/>
            <person name="van Gent-Pelzer M.P.E."/>
            <person name="Joly D.L."/>
            <person name="van de Geest H.C."/>
            <person name="Bonants P.J.M."/>
            <person name="Smith D.S."/>
            <person name="Levesque C.A."/>
            <person name="van der Lee T.A.J."/>
        </authorList>
    </citation>
    <scope>NUCLEOTIDE SEQUENCE [LARGE SCALE GENOMIC DNA]</scope>
    <source>
        <strain evidence="9 10">CBS 675.73</strain>
    </source>
</reference>
<accession>A0A507FQ88</accession>
<dbReference type="InterPro" id="IPR036590">
    <property type="entry name" value="SRAP-like"/>
</dbReference>
<evidence type="ECO:0000256" key="2">
    <source>
        <dbReference type="ARBA" id="ARBA00022670"/>
    </source>
</evidence>
<dbReference type="STRING" id="246404.A0A507FQ88"/>
<keyword evidence="3" id="KW-0227">DNA damage</keyword>
<evidence type="ECO:0000313" key="10">
    <source>
        <dbReference type="Proteomes" id="UP000320333"/>
    </source>
</evidence>
<dbReference type="InterPro" id="IPR003738">
    <property type="entry name" value="SRAP"/>
</dbReference>
<keyword evidence="5" id="KW-0190">Covalent protein-DNA linkage</keyword>
<sequence>MCGRQALFANDEAIASAAGVPLDRWSTNATTSASYTADKGSQGRSPSQRYRKSFNNGPLRRMPVLTAGRSNKAESATRFLSLMQWGIFTDAAHKRLTINARDDTLKSNGFGLWNCLKNTQRCLIPVQGYFEWLDSAGDKEPHFITLPSFTLPPKSFSSDSSERDMNSSIMWLAGLYQTPAQDSLLKIPAFVIATIASKGSNIEWLHDRMPVIFKTEEDREAWLDPNVPFSSVSHLMKPFDGDLQCWQVHPFMNKIANDTFECIVPVEQKSGTLFQFFKRSDPNIKKQDVKSEIEEPLSSMFSFSPSLDTAAQDNNTTSKIHKHAESAVKTESSVHGHHGSKRKFVDSFGHSTEAPAKKNASPASKTATGAKSKKAAIKSINHGKEAVIPPDGDASKITSYFRKK</sequence>
<keyword evidence="7" id="KW-0456">Lyase</keyword>
<dbReference type="Proteomes" id="UP000320333">
    <property type="component" value="Unassembled WGS sequence"/>
</dbReference>
<dbReference type="AlphaFoldDB" id="A0A507FQ88"/>
<dbReference type="OrthoDB" id="2111841at2759"/>
<evidence type="ECO:0000256" key="7">
    <source>
        <dbReference type="ARBA" id="ARBA00023239"/>
    </source>
</evidence>